<dbReference type="RefSeq" id="WP_346072215.1">
    <property type="nucleotide sequence ID" value="NZ_BAAAHC010000003.1"/>
</dbReference>
<proteinExistence type="predicted"/>
<accession>A0ABN1C116</accession>
<keyword evidence="2" id="KW-1185">Reference proteome</keyword>
<dbReference type="Proteomes" id="UP001500220">
    <property type="component" value="Unassembled WGS sequence"/>
</dbReference>
<dbReference type="EMBL" id="BAAAHC010000003">
    <property type="protein sequence ID" value="GAA0509347.1"/>
    <property type="molecule type" value="Genomic_DNA"/>
</dbReference>
<organism evidence="1 2">
    <name type="scientific">Saccharopolyspora thermophila</name>
    <dbReference type="NCBI Taxonomy" id="89367"/>
    <lineage>
        <taxon>Bacteria</taxon>
        <taxon>Bacillati</taxon>
        <taxon>Actinomycetota</taxon>
        <taxon>Actinomycetes</taxon>
        <taxon>Pseudonocardiales</taxon>
        <taxon>Pseudonocardiaceae</taxon>
        <taxon>Saccharopolyspora</taxon>
    </lineage>
</organism>
<gene>
    <name evidence="1" type="ORF">GCM10009545_09310</name>
</gene>
<comment type="caution">
    <text evidence="1">The sequence shown here is derived from an EMBL/GenBank/DDBJ whole genome shotgun (WGS) entry which is preliminary data.</text>
</comment>
<sequence>MAELQLPVGVRRNTPAVARLKRIGQHLDALYVELLGVHSLESKVVQDSDFREITELADAACNALTGVRDGIAAKGGPNVAKGYVR</sequence>
<evidence type="ECO:0000313" key="2">
    <source>
        <dbReference type="Proteomes" id="UP001500220"/>
    </source>
</evidence>
<name>A0ABN1C116_9PSEU</name>
<protein>
    <submittedName>
        <fullName evidence="1">Uncharacterized protein</fullName>
    </submittedName>
</protein>
<reference evidence="1 2" key="1">
    <citation type="journal article" date="2019" name="Int. J. Syst. Evol. Microbiol.">
        <title>The Global Catalogue of Microorganisms (GCM) 10K type strain sequencing project: providing services to taxonomists for standard genome sequencing and annotation.</title>
        <authorList>
            <consortium name="The Broad Institute Genomics Platform"/>
            <consortium name="The Broad Institute Genome Sequencing Center for Infectious Disease"/>
            <person name="Wu L."/>
            <person name="Ma J."/>
        </authorList>
    </citation>
    <scope>NUCLEOTIDE SEQUENCE [LARGE SCALE GENOMIC DNA]</scope>
    <source>
        <strain evidence="1 2">JCM 10664</strain>
    </source>
</reference>
<evidence type="ECO:0000313" key="1">
    <source>
        <dbReference type="EMBL" id="GAA0509347.1"/>
    </source>
</evidence>